<dbReference type="GO" id="GO:0003824">
    <property type="term" value="F:catalytic activity"/>
    <property type="evidence" value="ECO:0007669"/>
    <property type="project" value="InterPro"/>
</dbReference>
<dbReference type="Gene3D" id="3.90.226.10">
    <property type="entry name" value="2-enoyl-CoA Hydratase, Chain A, domain 1"/>
    <property type="match status" value="1"/>
</dbReference>
<evidence type="ECO:0000313" key="4">
    <source>
        <dbReference type="Proteomes" id="UP000298138"/>
    </source>
</evidence>
<evidence type="ECO:0000256" key="2">
    <source>
        <dbReference type="RuleBase" id="RU003707"/>
    </source>
</evidence>
<evidence type="ECO:0000313" key="3">
    <source>
        <dbReference type="EMBL" id="TGZ82579.1"/>
    </source>
</evidence>
<dbReference type="GO" id="GO:0005739">
    <property type="term" value="C:mitochondrion"/>
    <property type="evidence" value="ECO:0007669"/>
    <property type="project" value="TreeGrafter"/>
</dbReference>
<reference evidence="3 4" key="1">
    <citation type="submission" date="2019-04" db="EMBL/GenBank/DDBJ databases">
        <title>Comparative genomics and transcriptomics to analyze fruiting body development in filamentous ascomycetes.</title>
        <authorList>
            <consortium name="DOE Joint Genome Institute"/>
            <person name="Lutkenhaus R."/>
            <person name="Traeger S."/>
            <person name="Breuer J."/>
            <person name="Kuo A."/>
            <person name="Lipzen A."/>
            <person name="Pangilinan J."/>
            <person name="Dilworth D."/>
            <person name="Sandor L."/>
            <person name="Poggeler S."/>
            <person name="Barry K."/>
            <person name="Grigoriev I.V."/>
            <person name="Nowrousian M."/>
        </authorList>
    </citation>
    <scope>NUCLEOTIDE SEQUENCE [LARGE SCALE GENOMIC DNA]</scope>
    <source>
        <strain evidence="3 4">CBS 389.68</strain>
    </source>
</reference>
<dbReference type="PROSITE" id="PS00166">
    <property type="entry name" value="ENOYL_COA_HYDRATASE"/>
    <property type="match status" value="1"/>
</dbReference>
<dbReference type="GO" id="GO:0006635">
    <property type="term" value="P:fatty acid beta-oxidation"/>
    <property type="evidence" value="ECO:0007669"/>
    <property type="project" value="TreeGrafter"/>
</dbReference>
<dbReference type="OrthoDB" id="2139957at2759"/>
<keyword evidence="4" id="KW-1185">Reference proteome</keyword>
<dbReference type="Pfam" id="PF00378">
    <property type="entry name" value="ECH_1"/>
    <property type="match status" value="1"/>
</dbReference>
<accession>A0A4S2N0G3</accession>
<dbReference type="InterPro" id="IPR029045">
    <property type="entry name" value="ClpP/crotonase-like_dom_sf"/>
</dbReference>
<dbReference type="InterPro" id="IPR001753">
    <property type="entry name" value="Enoyl-CoA_hydra/iso"/>
</dbReference>
<dbReference type="PANTHER" id="PTHR11941:SF158">
    <property type="entry name" value="ENOYL-COA HYDRATASE (AFU_ORTHOLOGUE AFUA_2G10650)"/>
    <property type="match status" value="1"/>
</dbReference>
<dbReference type="SUPFAM" id="SSF52096">
    <property type="entry name" value="ClpP/crotonase"/>
    <property type="match status" value="1"/>
</dbReference>
<dbReference type="InParanoid" id="A0A4S2N0G3"/>
<name>A0A4S2N0G3_9PEZI</name>
<gene>
    <name evidence="3" type="ORF">EX30DRAFT_339859</name>
</gene>
<dbReference type="InterPro" id="IPR018376">
    <property type="entry name" value="Enoyl-CoA_hyd/isom_CS"/>
</dbReference>
<dbReference type="STRING" id="341454.A0A4S2N0G3"/>
<sequence length="281" mass="30327">MANPTCPITHPDLLVTYPTPQILLVTINRPKQMNSVSTSMHAALDQIWTWYDSISSLRCGIITGAAPPSRPGKQPRRAFCAGADLKEWQNRNSSKKANQDSTGGFCGLSNRRGKKPVIAAVHGIAFGGGMETTINCDVVVAHKESVFSLPEAKRGVIAVAGGLPRLALTVGLQRATELALTGRILDAETAREWGLVNEVVEGDVVEAAIRWAGLVAGLSPDAVIATREGLRGTGWYGKMSEDSTKDVEVGVWQKLQEGENIKEGLKAFVEKRDVRWVDSKL</sequence>
<dbReference type="CDD" id="cd06558">
    <property type="entry name" value="crotonase-like"/>
    <property type="match status" value="1"/>
</dbReference>
<protein>
    <submittedName>
        <fullName evidence="3">ClpP/crotonase</fullName>
    </submittedName>
</protein>
<dbReference type="AlphaFoldDB" id="A0A4S2N0G3"/>
<evidence type="ECO:0000256" key="1">
    <source>
        <dbReference type="ARBA" id="ARBA00005254"/>
    </source>
</evidence>
<dbReference type="Proteomes" id="UP000298138">
    <property type="component" value="Unassembled WGS sequence"/>
</dbReference>
<proteinExistence type="inferred from homology"/>
<organism evidence="3 4">
    <name type="scientific">Ascodesmis nigricans</name>
    <dbReference type="NCBI Taxonomy" id="341454"/>
    <lineage>
        <taxon>Eukaryota</taxon>
        <taxon>Fungi</taxon>
        <taxon>Dikarya</taxon>
        <taxon>Ascomycota</taxon>
        <taxon>Pezizomycotina</taxon>
        <taxon>Pezizomycetes</taxon>
        <taxon>Pezizales</taxon>
        <taxon>Ascodesmidaceae</taxon>
        <taxon>Ascodesmis</taxon>
    </lineage>
</organism>
<dbReference type="EMBL" id="ML220115">
    <property type="protein sequence ID" value="TGZ82579.1"/>
    <property type="molecule type" value="Genomic_DNA"/>
</dbReference>
<comment type="similarity">
    <text evidence="1 2">Belongs to the enoyl-CoA hydratase/isomerase family.</text>
</comment>
<dbReference type="PANTHER" id="PTHR11941">
    <property type="entry name" value="ENOYL-COA HYDRATASE-RELATED"/>
    <property type="match status" value="1"/>
</dbReference>